<evidence type="ECO:0000313" key="2">
    <source>
        <dbReference type="Proteomes" id="UP000281904"/>
    </source>
</evidence>
<dbReference type="AlphaFoldDB" id="A0A3S4XQ32"/>
<dbReference type="Proteomes" id="UP000281904">
    <property type="component" value="Chromosome"/>
</dbReference>
<proteinExistence type="predicted"/>
<reference evidence="1 2" key="1">
    <citation type="submission" date="2018-12" db="EMBL/GenBank/DDBJ databases">
        <authorList>
            <consortium name="Pathogen Informatics"/>
        </authorList>
    </citation>
    <scope>NUCLEOTIDE SEQUENCE [LARGE SCALE GENOMIC DNA]</scope>
    <source>
        <strain evidence="1 2">NCTC10036</strain>
    </source>
</reference>
<name>A0A3S4XQ32_SERRU</name>
<gene>
    <name evidence="1" type="ORF">NCTC10036_04575</name>
</gene>
<accession>A0A3S4XQ32</accession>
<organism evidence="1 2">
    <name type="scientific">Serratia rubidaea</name>
    <name type="common">Serratia marinorubra</name>
    <dbReference type="NCBI Taxonomy" id="61652"/>
    <lineage>
        <taxon>Bacteria</taxon>
        <taxon>Pseudomonadati</taxon>
        <taxon>Pseudomonadota</taxon>
        <taxon>Gammaproteobacteria</taxon>
        <taxon>Enterobacterales</taxon>
        <taxon>Yersiniaceae</taxon>
        <taxon>Serratia</taxon>
    </lineage>
</organism>
<evidence type="ECO:0000313" key="1">
    <source>
        <dbReference type="EMBL" id="VEI72093.1"/>
    </source>
</evidence>
<protein>
    <submittedName>
        <fullName evidence="1">Uncharacterized protein</fullName>
    </submittedName>
</protein>
<dbReference type="RefSeq" id="WP_126533275.1">
    <property type="nucleotide sequence ID" value="NZ_JAMWJM010000001.1"/>
</dbReference>
<dbReference type="EMBL" id="LR134493">
    <property type="protein sequence ID" value="VEI72093.1"/>
    <property type="molecule type" value="Genomic_DNA"/>
</dbReference>
<sequence length="162" mass="17025">MASKSIRFSAEIIDNSWTVPELGGGLLPLATPPASEPSVRAAAEPADVEIMMATVSVSVFRVAGSSAAAMQGRVVFNQACKAMVGYFSGASAPGDQALFATSHPDIGIRLSYIGKPILPEQGQSFPLVGDMLVFEAMLVALHDRVKPGPVEARIAFNYGSDW</sequence>